<keyword evidence="3" id="KW-1185">Reference proteome</keyword>
<dbReference type="GO" id="GO:0016853">
    <property type="term" value="F:isomerase activity"/>
    <property type="evidence" value="ECO:0007669"/>
    <property type="project" value="UniProtKB-KW"/>
</dbReference>
<dbReference type="Gene3D" id="3.20.20.150">
    <property type="entry name" value="Divalent-metal-dependent TIM barrel enzymes"/>
    <property type="match status" value="1"/>
</dbReference>
<keyword evidence="2" id="KW-0413">Isomerase</keyword>
<dbReference type="InterPro" id="IPR036237">
    <property type="entry name" value="Xyl_isomerase-like_sf"/>
</dbReference>
<gene>
    <name evidence="2" type="ORF">ACFPOG_20135</name>
</gene>
<evidence type="ECO:0000313" key="2">
    <source>
        <dbReference type="EMBL" id="MFC5450566.1"/>
    </source>
</evidence>
<dbReference type="EMBL" id="JBHSMJ010000026">
    <property type="protein sequence ID" value="MFC5450566.1"/>
    <property type="molecule type" value="Genomic_DNA"/>
</dbReference>
<dbReference type="Proteomes" id="UP001596044">
    <property type="component" value="Unassembled WGS sequence"/>
</dbReference>
<evidence type="ECO:0000259" key="1">
    <source>
        <dbReference type="Pfam" id="PF01261"/>
    </source>
</evidence>
<dbReference type="InterPro" id="IPR013022">
    <property type="entry name" value="Xyl_isomerase-like_TIM-brl"/>
</dbReference>
<evidence type="ECO:0000313" key="3">
    <source>
        <dbReference type="Proteomes" id="UP001596044"/>
    </source>
</evidence>
<dbReference type="InterPro" id="IPR050312">
    <property type="entry name" value="IolE/XylAMocC-like"/>
</dbReference>
<dbReference type="SUPFAM" id="SSF51658">
    <property type="entry name" value="Xylose isomerase-like"/>
    <property type="match status" value="1"/>
</dbReference>
<protein>
    <submittedName>
        <fullName evidence="2">Sugar phosphate isomerase/epimerase</fullName>
    </submittedName>
</protein>
<proteinExistence type="predicted"/>
<feature type="domain" description="Xylose isomerase-like TIM barrel" evidence="1">
    <location>
        <begin position="25"/>
        <end position="275"/>
    </location>
</feature>
<reference evidence="3" key="1">
    <citation type="journal article" date="2019" name="Int. J. Syst. Evol. Microbiol.">
        <title>The Global Catalogue of Microorganisms (GCM) 10K type strain sequencing project: providing services to taxonomists for standard genome sequencing and annotation.</title>
        <authorList>
            <consortium name="The Broad Institute Genomics Platform"/>
            <consortium name="The Broad Institute Genome Sequencing Center for Infectious Disease"/>
            <person name="Wu L."/>
            <person name="Ma J."/>
        </authorList>
    </citation>
    <scope>NUCLEOTIDE SEQUENCE [LARGE SCALE GENOMIC DNA]</scope>
    <source>
        <strain evidence="3">KACC 11904</strain>
    </source>
</reference>
<dbReference type="PANTHER" id="PTHR12110:SF53">
    <property type="entry name" value="BLR5974 PROTEIN"/>
    <property type="match status" value="1"/>
</dbReference>
<name>A0ABW0KCA7_9BACL</name>
<comment type="caution">
    <text evidence="2">The sequence shown here is derived from an EMBL/GenBank/DDBJ whole genome shotgun (WGS) entry which is preliminary data.</text>
</comment>
<accession>A0ABW0KCA7</accession>
<sequence length="285" mass="31958">MKLGVSTYSLYRALQSGEMDILGVIDWVADQGVEHVEIVPLGFPLESQPELADSIREKAQSRELDISNYAIGANFLTDSEEAYAQEIARVKKEVDTAARLGVKRMRHDVARSQDNSIGHFNRELERMAAACREIADYAAQYDIVTSVENHGFFVQASDRVQALIHAVNRSNFRTTLDIGNFLCADEDPVAAVKNNLPYASMVHIKDFYRRPSYLNPGEGWFRSTSGSYLRGAIVGHGDVDIREVLRTVKQSGYDGYLSLEFEGMEECKNGTKIGLANIRRIWNEV</sequence>
<dbReference type="RefSeq" id="WP_270885240.1">
    <property type="nucleotide sequence ID" value="NZ_JAQFVF010000088.1"/>
</dbReference>
<organism evidence="2 3">
    <name type="scientific">Paenibacillus aestuarii</name>
    <dbReference type="NCBI Taxonomy" id="516965"/>
    <lineage>
        <taxon>Bacteria</taxon>
        <taxon>Bacillati</taxon>
        <taxon>Bacillota</taxon>
        <taxon>Bacilli</taxon>
        <taxon>Bacillales</taxon>
        <taxon>Paenibacillaceae</taxon>
        <taxon>Paenibacillus</taxon>
    </lineage>
</organism>
<dbReference type="Pfam" id="PF01261">
    <property type="entry name" value="AP_endonuc_2"/>
    <property type="match status" value="1"/>
</dbReference>
<dbReference type="PANTHER" id="PTHR12110">
    <property type="entry name" value="HYDROXYPYRUVATE ISOMERASE"/>
    <property type="match status" value="1"/>
</dbReference>